<dbReference type="EMBL" id="MUBC01000015">
    <property type="protein sequence ID" value="ONM44237.1"/>
    <property type="molecule type" value="Genomic_DNA"/>
</dbReference>
<dbReference type="OrthoDB" id="1669037at2"/>
<comment type="function">
    <text evidence="6 7">Involved in the assembly process of the P-ring formation. It may associate with FlgF on the rod constituting a structure essential for the P-ring assembly or may act as a modulator protein for the P-ring assembly.</text>
</comment>
<evidence type="ECO:0000259" key="8">
    <source>
        <dbReference type="SMART" id="SM00858"/>
    </source>
</evidence>
<proteinExistence type="inferred from homology"/>
<dbReference type="Gene3D" id="2.30.30.760">
    <property type="match status" value="1"/>
</dbReference>
<comment type="similarity">
    <text evidence="2 7">Belongs to the FlgA family.</text>
</comment>
<comment type="subcellular location">
    <subcellularLocation>
        <location evidence="1 7">Periplasm</location>
    </subcellularLocation>
</comment>
<dbReference type="InterPro" id="IPR041231">
    <property type="entry name" value="FlgA_N"/>
</dbReference>
<dbReference type="GO" id="GO:0044780">
    <property type="term" value="P:bacterial-type flagellum assembly"/>
    <property type="evidence" value="ECO:0007669"/>
    <property type="project" value="InterPro"/>
</dbReference>
<dbReference type="AlphaFoldDB" id="A0A1S8DIL3"/>
<comment type="caution">
    <text evidence="9">The sequence shown here is derived from an EMBL/GenBank/DDBJ whole genome shotgun (WGS) entry which is preliminary data.</text>
</comment>
<dbReference type="CDD" id="cd11614">
    <property type="entry name" value="SAF_CpaB_FlgA_like"/>
    <property type="match status" value="1"/>
</dbReference>
<feature type="signal peptide" evidence="7">
    <location>
        <begin position="1"/>
        <end position="20"/>
    </location>
</feature>
<gene>
    <name evidence="9" type="ORF">BXT89_08280</name>
</gene>
<keyword evidence="7" id="KW-1005">Bacterial flagellum biogenesis</keyword>
<accession>A0A1S8DIL3</accession>
<dbReference type="Pfam" id="PF17656">
    <property type="entry name" value="ChapFlgA_N"/>
    <property type="match status" value="1"/>
</dbReference>
<evidence type="ECO:0000256" key="7">
    <source>
        <dbReference type="RuleBase" id="RU362063"/>
    </source>
</evidence>
<dbReference type="SMART" id="SM00858">
    <property type="entry name" value="SAF"/>
    <property type="match status" value="1"/>
</dbReference>
<dbReference type="InterPro" id="IPR013974">
    <property type="entry name" value="SAF"/>
</dbReference>
<feature type="chain" id="PRO_5010399120" description="Flagella basal body P-ring formation protein FlgA" evidence="7">
    <location>
        <begin position="21"/>
        <end position="236"/>
    </location>
</feature>
<dbReference type="STRING" id="254161.SAMN05216256_11726"/>
<keyword evidence="10" id="KW-1185">Reference proteome</keyword>
<dbReference type="Gene3D" id="3.90.1210.10">
    <property type="entry name" value="Antifreeze-like/N-acetylneuraminic acid synthase C-terminal domain"/>
    <property type="match status" value="1"/>
</dbReference>
<keyword evidence="9" id="KW-0969">Cilium</keyword>
<evidence type="ECO:0000313" key="10">
    <source>
        <dbReference type="Proteomes" id="UP000242847"/>
    </source>
</evidence>
<name>A0A1S8DIL3_9GAMM</name>
<protein>
    <recommendedName>
        <fullName evidence="3 7">Flagella basal body P-ring formation protein FlgA</fullName>
    </recommendedName>
</protein>
<keyword evidence="9" id="KW-0282">Flagellum</keyword>
<dbReference type="Pfam" id="PF13144">
    <property type="entry name" value="ChapFlgA"/>
    <property type="match status" value="1"/>
</dbReference>
<dbReference type="GO" id="GO:0042597">
    <property type="term" value="C:periplasmic space"/>
    <property type="evidence" value="ECO:0007669"/>
    <property type="project" value="UniProtKB-SubCell"/>
</dbReference>
<keyword evidence="4 7" id="KW-0732">Signal</keyword>
<dbReference type="PANTHER" id="PTHR36307:SF1">
    <property type="entry name" value="FLAGELLA BASAL BODY P-RING FORMATION PROTEIN FLGA"/>
    <property type="match status" value="1"/>
</dbReference>
<sequence length="236" mass="25535">MRFITGCAALAIFFSASLHANPLIEQLIGATRDFLEQQVQEHVASSGLQARHEIQLSRLDQRLRLPLCNDDALSASLESPATPVGRVTVRVSCSAPSPWRLFVPAQVSLFQPVVVSTRPLSRGSVVGAEDVHLAERDTGLLGSNYLLDPAQAIGMQLKRNVSADTVLSYTQLENNRIVRRGDKVVISSGNSSVSVKMPGEALEDGTQGEQIRVRNTRSNRVIRARVTGPGQVEAGM</sequence>
<keyword evidence="5 7" id="KW-0574">Periplasm</keyword>
<keyword evidence="9" id="KW-0966">Cell projection</keyword>
<dbReference type="RefSeq" id="WP_083726581.1">
    <property type="nucleotide sequence ID" value="NZ_FOUD01000017.1"/>
</dbReference>
<feature type="domain" description="SAF" evidence="8">
    <location>
        <begin position="111"/>
        <end position="173"/>
    </location>
</feature>
<dbReference type="InterPro" id="IPR017585">
    <property type="entry name" value="SAF_FlgA"/>
</dbReference>
<evidence type="ECO:0000256" key="5">
    <source>
        <dbReference type="ARBA" id="ARBA00022764"/>
    </source>
</evidence>
<dbReference type="NCBIfam" id="TIGR03170">
    <property type="entry name" value="flgA_cterm"/>
    <property type="match status" value="1"/>
</dbReference>
<evidence type="ECO:0000256" key="6">
    <source>
        <dbReference type="ARBA" id="ARBA00025643"/>
    </source>
</evidence>
<dbReference type="PANTHER" id="PTHR36307">
    <property type="entry name" value="FLAGELLA BASAL BODY P-RING FORMATION PROTEIN FLGA"/>
    <property type="match status" value="1"/>
</dbReference>
<organism evidence="9 10">
    <name type="scientific">Halopseudomonas pachastrellae</name>
    <dbReference type="NCBI Taxonomy" id="254161"/>
    <lineage>
        <taxon>Bacteria</taxon>
        <taxon>Pseudomonadati</taxon>
        <taxon>Pseudomonadota</taxon>
        <taxon>Gammaproteobacteria</taxon>
        <taxon>Pseudomonadales</taxon>
        <taxon>Pseudomonadaceae</taxon>
        <taxon>Halopseudomonas</taxon>
    </lineage>
</organism>
<dbReference type="Proteomes" id="UP000242847">
    <property type="component" value="Unassembled WGS sequence"/>
</dbReference>
<evidence type="ECO:0000256" key="4">
    <source>
        <dbReference type="ARBA" id="ARBA00022729"/>
    </source>
</evidence>
<evidence type="ECO:0000256" key="2">
    <source>
        <dbReference type="ARBA" id="ARBA00010474"/>
    </source>
</evidence>
<evidence type="ECO:0000313" key="9">
    <source>
        <dbReference type="EMBL" id="ONM44237.1"/>
    </source>
</evidence>
<reference evidence="9 10" key="1">
    <citation type="submission" date="2017-01" db="EMBL/GenBank/DDBJ databases">
        <title>Draft genome sequence of Pseudomonas pachastrellae type strain CCUG 46540T from a deep sea.</title>
        <authorList>
            <person name="Gomila M."/>
            <person name="Mulet M."/>
            <person name="Lalucat J."/>
            <person name="Garcia-Valdes E."/>
        </authorList>
    </citation>
    <scope>NUCLEOTIDE SEQUENCE [LARGE SCALE GENOMIC DNA]</scope>
    <source>
        <strain evidence="9 10">CCUG 46540</strain>
    </source>
</reference>
<dbReference type="InterPro" id="IPR039246">
    <property type="entry name" value="Flagellar_FlgA"/>
</dbReference>
<evidence type="ECO:0000256" key="1">
    <source>
        <dbReference type="ARBA" id="ARBA00004418"/>
    </source>
</evidence>
<evidence type="ECO:0000256" key="3">
    <source>
        <dbReference type="ARBA" id="ARBA00014754"/>
    </source>
</evidence>